<dbReference type="Proteomes" id="UP001159427">
    <property type="component" value="Unassembled WGS sequence"/>
</dbReference>
<keyword evidence="7 10" id="KW-0472">Membrane</keyword>
<dbReference type="PANTHER" id="PTHR42650">
    <property type="entry name" value="TAIL-ANCHORED PROTEIN INSERTION RECEPTOR WRB"/>
    <property type="match status" value="1"/>
</dbReference>
<gene>
    <name evidence="11" type="ORF">PEVE_00008847</name>
</gene>
<evidence type="ECO:0000256" key="4">
    <source>
        <dbReference type="ARBA" id="ARBA00022692"/>
    </source>
</evidence>
<evidence type="ECO:0000256" key="5">
    <source>
        <dbReference type="ARBA" id="ARBA00022824"/>
    </source>
</evidence>
<keyword evidence="12" id="KW-1185">Reference proteome</keyword>
<evidence type="ECO:0000256" key="8">
    <source>
        <dbReference type="ARBA" id="ARBA00032437"/>
    </source>
</evidence>
<name>A0ABN8R159_9CNID</name>
<reference evidence="11 12" key="1">
    <citation type="submission" date="2022-05" db="EMBL/GenBank/DDBJ databases">
        <authorList>
            <consortium name="Genoscope - CEA"/>
            <person name="William W."/>
        </authorList>
    </citation>
    <scope>NUCLEOTIDE SEQUENCE [LARGE SCALE GENOMIC DNA]</scope>
</reference>
<evidence type="ECO:0000256" key="9">
    <source>
        <dbReference type="ARBA" id="ARBA00033006"/>
    </source>
</evidence>
<evidence type="ECO:0000256" key="6">
    <source>
        <dbReference type="ARBA" id="ARBA00022989"/>
    </source>
</evidence>
<dbReference type="PANTHER" id="PTHR42650:SF1">
    <property type="entry name" value="GUIDED ENTRY OF TAIL-ANCHORED PROTEINS FACTOR 1"/>
    <property type="match status" value="1"/>
</dbReference>
<dbReference type="InterPro" id="IPR029012">
    <property type="entry name" value="Helix_hairpin_bin_sf"/>
</dbReference>
<evidence type="ECO:0000313" key="11">
    <source>
        <dbReference type="EMBL" id="CAH3173048.1"/>
    </source>
</evidence>
<feature type="transmembrane region" description="Helical" evidence="10">
    <location>
        <begin position="24"/>
        <end position="43"/>
    </location>
</feature>
<evidence type="ECO:0000313" key="12">
    <source>
        <dbReference type="Proteomes" id="UP001159427"/>
    </source>
</evidence>
<evidence type="ECO:0000256" key="1">
    <source>
        <dbReference type="ARBA" id="ARBA00004477"/>
    </source>
</evidence>
<evidence type="ECO:0000256" key="7">
    <source>
        <dbReference type="ARBA" id="ARBA00023136"/>
    </source>
</evidence>
<dbReference type="InterPro" id="IPR028945">
    <property type="entry name" value="Get1"/>
</dbReference>
<evidence type="ECO:0000256" key="2">
    <source>
        <dbReference type="ARBA" id="ARBA00010799"/>
    </source>
</evidence>
<sequence length="189" mass="21964">RAIDQEPGTYRERGETWTRTKNKMAASMVVFVFAYVLVMKILYKLSRLVADWVRSLLLCLAKRENELKETIIQLKSDQLKISVQDEFAKYMRIDRKVNLLNREHSQLAKERTVKLSWRQRILKAICIGLLGMCHLAFLFMYRKDPVAVLPFEWFYPLNSILAFPTGVSGAIGLPCWIITSNTIISMTLF</sequence>
<feature type="non-terminal residue" evidence="11">
    <location>
        <position position="1"/>
    </location>
</feature>
<keyword evidence="5" id="KW-0256">Endoplasmic reticulum</keyword>
<comment type="subcellular location">
    <subcellularLocation>
        <location evidence="1">Endoplasmic reticulum membrane</location>
        <topology evidence="1">Multi-pass membrane protein</topology>
    </subcellularLocation>
</comment>
<comment type="caution">
    <text evidence="11">The sequence shown here is derived from an EMBL/GenBank/DDBJ whole genome shotgun (WGS) entry which is preliminary data.</text>
</comment>
<comment type="similarity">
    <text evidence="2">Belongs to the WRB/GET1 family.</text>
</comment>
<evidence type="ECO:0000256" key="10">
    <source>
        <dbReference type="SAM" id="Phobius"/>
    </source>
</evidence>
<protein>
    <recommendedName>
        <fullName evidence="3">Guided entry of tail-anchored proteins factor 1</fullName>
    </recommendedName>
    <alternativeName>
        <fullName evidence="8">Tail-anchored protein insertion receptor WRB</fullName>
    </alternativeName>
    <alternativeName>
        <fullName evidence="9">Tryptophan-rich basic protein</fullName>
    </alternativeName>
</protein>
<proteinExistence type="inferred from homology"/>
<accession>A0ABN8R159</accession>
<feature type="transmembrane region" description="Helical" evidence="10">
    <location>
        <begin position="121"/>
        <end position="141"/>
    </location>
</feature>
<keyword evidence="4 10" id="KW-0812">Transmembrane</keyword>
<evidence type="ECO:0000256" key="3">
    <source>
        <dbReference type="ARBA" id="ARBA00017951"/>
    </source>
</evidence>
<dbReference type="Pfam" id="PF04420">
    <property type="entry name" value="CHD5"/>
    <property type="match status" value="1"/>
</dbReference>
<dbReference type="EMBL" id="CALNXI010001601">
    <property type="protein sequence ID" value="CAH3173048.1"/>
    <property type="molecule type" value="Genomic_DNA"/>
</dbReference>
<feature type="transmembrane region" description="Helical" evidence="10">
    <location>
        <begin position="153"/>
        <end position="179"/>
    </location>
</feature>
<organism evidence="11 12">
    <name type="scientific">Porites evermanni</name>
    <dbReference type="NCBI Taxonomy" id="104178"/>
    <lineage>
        <taxon>Eukaryota</taxon>
        <taxon>Metazoa</taxon>
        <taxon>Cnidaria</taxon>
        <taxon>Anthozoa</taxon>
        <taxon>Hexacorallia</taxon>
        <taxon>Scleractinia</taxon>
        <taxon>Fungiina</taxon>
        <taxon>Poritidae</taxon>
        <taxon>Porites</taxon>
    </lineage>
</organism>
<keyword evidence="6 10" id="KW-1133">Transmembrane helix</keyword>
<dbReference type="Gene3D" id="1.10.287.660">
    <property type="entry name" value="Helix hairpin bin"/>
    <property type="match status" value="1"/>
</dbReference>